<gene>
    <name evidence="1" type="ORF">XENOCAPTIV_016525</name>
</gene>
<reference evidence="1 2" key="1">
    <citation type="submission" date="2021-06" db="EMBL/GenBank/DDBJ databases">
        <authorList>
            <person name="Palmer J.M."/>
        </authorList>
    </citation>
    <scope>NUCLEOTIDE SEQUENCE [LARGE SCALE GENOMIC DNA]</scope>
    <source>
        <strain evidence="1 2">XC_2019</strain>
        <tissue evidence="1">Muscle</tissue>
    </source>
</reference>
<keyword evidence="2" id="KW-1185">Reference proteome</keyword>
<accession>A0ABV0RR16</accession>
<name>A0ABV0RR16_9TELE</name>
<evidence type="ECO:0000313" key="1">
    <source>
        <dbReference type="EMBL" id="MEQ2210618.1"/>
    </source>
</evidence>
<comment type="caution">
    <text evidence="1">The sequence shown here is derived from an EMBL/GenBank/DDBJ whole genome shotgun (WGS) entry which is preliminary data.</text>
</comment>
<organism evidence="1 2">
    <name type="scientific">Xenoophorus captivus</name>
    <dbReference type="NCBI Taxonomy" id="1517983"/>
    <lineage>
        <taxon>Eukaryota</taxon>
        <taxon>Metazoa</taxon>
        <taxon>Chordata</taxon>
        <taxon>Craniata</taxon>
        <taxon>Vertebrata</taxon>
        <taxon>Euteleostomi</taxon>
        <taxon>Actinopterygii</taxon>
        <taxon>Neopterygii</taxon>
        <taxon>Teleostei</taxon>
        <taxon>Neoteleostei</taxon>
        <taxon>Acanthomorphata</taxon>
        <taxon>Ovalentaria</taxon>
        <taxon>Atherinomorphae</taxon>
        <taxon>Cyprinodontiformes</taxon>
        <taxon>Goodeidae</taxon>
        <taxon>Xenoophorus</taxon>
    </lineage>
</organism>
<dbReference type="Proteomes" id="UP001434883">
    <property type="component" value="Unassembled WGS sequence"/>
</dbReference>
<protein>
    <submittedName>
        <fullName evidence="1">Uncharacterized protein</fullName>
    </submittedName>
</protein>
<proteinExistence type="predicted"/>
<evidence type="ECO:0000313" key="2">
    <source>
        <dbReference type="Proteomes" id="UP001434883"/>
    </source>
</evidence>
<sequence>MRTIIRHELDKDFQRVCEEIRESRIERALSYRARANLELTNSFYNSVFTRNSTGPQERQSKTEMRANKAVFEQMQHFNKERSAEVVAEQAPPLVVDHKKLKDLLNRAVAKTEGAEVEPLEKLYALLAQCIYRHRNNYNKTELIKEMKNEIENFS</sequence>
<dbReference type="EMBL" id="JAHRIN010053845">
    <property type="protein sequence ID" value="MEQ2210618.1"/>
    <property type="molecule type" value="Genomic_DNA"/>
</dbReference>